<feature type="domain" description="EamA" evidence="2">
    <location>
        <begin position="157"/>
        <end position="281"/>
    </location>
</feature>
<keyword evidence="1" id="KW-0472">Membrane</keyword>
<keyword evidence="1" id="KW-1133">Transmembrane helix</keyword>
<reference evidence="4" key="1">
    <citation type="journal article" date="2019" name="Int. J. Syst. Evol. Microbiol.">
        <title>The Global Catalogue of Microorganisms (GCM) 10K type strain sequencing project: providing services to taxonomists for standard genome sequencing and annotation.</title>
        <authorList>
            <consortium name="The Broad Institute Genomics Platform"/>
            <consortium name="The Broad Institute Genome Sequencing Center for Infectious Disease"/>
            <person name="Wu L."/>
            <person name="Ma J."/>
        </authorList>
    </citation>
    <scope>NUCLEOTIDE SEQUENCE [LARGE SCALE GENOMIC DNA]</scope>
    <source>
        <strain evidence="4">KCTC 52366</strain>
    </source>
</reference>
<feature type="transmembrane region" description="Helical" evidence="1">
    <location>
        <begin position="213"/>
        <end position="231"/>
    </location>
</feature>
<evidence type="ECO:0000256" key="1">
    <source>
        <dbReference type="SAM" id="Phobius"/>
    </source>
</evidence>
<dbReference type="InterPro" id="IPR037185">
    <property type="entry name" value="EmrE-like"/>
</dbReference>
<feature type="transmembrane region" description="Helical" evidence="1">
    <location>
        <begin position="40"/>
        <end position="62"/>
    </location>
</feature>
<feature type="transmembrane region" description="Helical" evidence="1">
    <location>
        <begin position="155"/>
        <end position="174"/>
    </location>
</feature>
<evidence type="ECO:0000313" key="3">
    <source>
        <dbReference type="EMBL" id="MFC3142868.1"/>
    </source>
</evidence>
<organism evidence="3 4">
    <name type="scientific">Psychromarinibacter halotolerans</name>
    <dbReference type="NCBI Taxonomy" id="1775175"/>
    <lineage>
        <taxon>Bacteria</taxon>
        <taxon>Pseudomonadati</taxon>
        <taxon>Pseudomonadota</taxon>
        <taxon>Alphaproteobacteria</taxon>
        <taxon>Rhodobacterales</taxon>
        <taxon>Paracoccaceae</taxon>
        <taxon>Psychromarinibacter</taxon>
    </lineage>
</organism>
<dbReference type="PANTHER" id="PTHR22911">
    <property type="entry name" value="ACYL-MALONYL CONDENSING ENZYME-RELATED"/>
    <property type="match status" value="1"/>
</dbReference>
<name>A0ABV7GRH4_9RHOB</name>
<protein>
    <submittedName>
        <fullName evidence="3">DMT family transporter</fullName>
    </submittedName>
</protein>
<keyword evidence="4" id="KW-1185">Reference proteome</keyword>
<comment type="caution">
    <text evidence="3">The sequence shown here is derived from an EMBL/GenBank/DDBJ whole genome shotgun (WGS) entry which is preliminary data.</text>
</comment>
<dbReference type="InterPro" id="IPR000620">
    <property type="entry name" value="EamA_dom"/>
</dbReference>
<feature type="transmembrane region" description="Helical" evidence="1">
    <location>
        <begin position="131"/>
        <end position="149"/>
    </location>
</feature>
<dbReference type="RefSeq" id="WP_275632851.1">
    <property type="nucleotide sequence ID" value="NZ_JARGYD010000004.1"/>
</dbReference>
<feature type="transmembrane region" description="Helical" evidence="1">
    <location>
        <begin position="243"/>
        <end position="263"/>
    </location>
</feature>
<evidence type="ECO:0000259" key="2">
    <source>
        <dbReference type="Pfam" id="PF00892"/>
    </source>
</evidence>
<proteinExistence type="predicted"/>
<dbReference type="SUPFAM" id="SSF103481">
    <property type="entry name" value="Multidrug resistance efflux transporter EmrE"/>
    <property type="match status" value="2"/>
</dbReference>
<evidence type="ECO:0000313" key="4">
    <source>
        <dbReference type="Proteomes" id="UP001595632"/>
    </source>
</evidence>
<sequence>MAAPLPREDRTAAGLLLMALAMVLFTGIDTSAKTLMLAGLAPLQVVFVRYAGHFAMCLLVYLPQEGMSAFRSAAPRRQLLRAVLLLGSTALNFTALKYLPITLTTTIMFAAPIVITLLAIPILSEKVGPHRIVAVCVGFVGVLVTIRPWDVSFEPEVFFTLGALLCSAGYFIMTRMLAGIDSNATAQLWGAGLATLVLAPFGIAAWVAPDSELTVAVMLVIGVLGALGHIAATMAHRLADASVLAPMVYTQILTAAVAGVLVFDTWPTVWTLGGGAIIVASGLYIWHRERQRSGLKLRAMRASPYGPRRQTEQDQGRKDG</sequence>
<feature type="transmembrane region" description="Helical" evidence="1">
    <location>
        <begin position="186"/>
        <end position="207"/>
    </location>
</feature>
<dbReference type="Pfam" id="PF00892">
    <property type="entry name" value="EamA"/>
    <property type="match status" value="2"/>
</dbReference>
<accession>A0ABV7GRH4</accession>
<dbReference type="Proteomes" id="UP001595632">
    <property type="component" value="Unassembled WGS sequence"/>
</dbReference>
<feature type="transmembrane region" description="Helical" evidence="1">
    <location>
        <begin position="107"/>
        <end position="124"/>
    </location>
</feature>
<keyword evidence="1" id="KW-0812">Transmembrane</keyword>
<feature type="transmembrane region" description="Helical" evidence="1">
    <location>
        <begin position="269"/>
        <end position="286"/>
    </location>
</feature>
<feature type="domain" description="EamA" evidence="2">
    <location>
        <begin position="16"/>
        <end position="146"/>
    </location>
</feature>
<dbReference type="EMBL" id="JBHRTB010000010">
    <property type="protein sequence ID" value="MFC3142868.1"/>
    <property type="molecule type" value="Genomic_DNA"/>
</dbReference>
<feature type="transmembrane region" description="Helical" evidence="1">
    <location>
        <begin position="12"/>
        <end position="28"/>
    </location>
</feature>
<gene>
    <name evidence="3" type="ORF">ACFOGP_09120</name>
</gene>
<feature type="transmembrane region" description="Helical" evidence="1">
    <location>
        <begin position="82"/>
        <end position="101"/>
    </location>
</feature>
<dbReference type="PANTHER" id="PTHR22911:SF103">
    <property type="entry name" value="BLR2811 PROTEIN"/>
    <property type="match status" value="1"/>
</dbReference>